<accession>A0A8T0C180</accession>
<comment type="caution">
    <text evidence="1">The sequence shown here is derived from an EMBL/GenBank/DDBJ whole genome shotgun (WGS) entry which is preliminary data.</text>
</comment>
<gene>
    <name evidence="1" type="ORF">PRUB_b0992</name>
</gene>
<evidence type="ECO:0000313" key="1">
    <source>
        <dbReference type="EMBL" id="KAF7781685.1"/>
    </source>
</evidence>
<protein>
    <submittedName>
        <fullName evidence="1">Uncharacterized protein</fullName>
    </submittedName>
</protein>
<dbReference type="EMBL" id="AHCD03000044">
    <property type="protein sequence ID" value="KAF7781685.1"/>
    <property type="molecule type" value="Genomic_DNA"/>
</dbReference>
<reference evidence="1 2" key="1">
    <citation type="journal article" date="2012" name="J. Bacteriol.">
        <title>Genome sequence of the cycloprodigiosin-producing bacterial strain Pseudoalteromonas rubra ATCC 29570(T).</title>
        <authorList>
            <person name="Xie B.B."/>
            <person name="Shu Y.L."/>
            <person name="Qin Q.L."/>
            <person name="Rong J.C."/>
            <person name="Zhang X.Y."/>
            <person name="Chen X.L."/>
            <person name="Zhou B.C."/>
            <person name="Zhang Y.Z."/>
        </authorList>
    </citation>
    <scope>NUCLEOTIDE SEQUENCE [LARGE SCALE GENOMIC DNA]</scope>
    <source>
        <strain evidence="1 2">DSM 6842</strain>
    </source>
</reference>
<name>A0A8T0C180_9GAMM</name>
<evidence type="ECO:0000313" key="2">
    <source>
        <dbReference type="Proteomes" id="UP000016480"/>
    </source>
</evidence>
<dbReference type="AlphaFoldDB" id="A0A8T0C180"/>
<sequence>MSQTGYIKGMKRARFNFQLKQWLVDLLFAFVGQNDLHYMGL</sequence>
<organism evidence="1 2">
    <name type="scientific">Pseudoalteromonas rubra</name>
    <dbReference type="NCBI Taxonomy" id="43658"/>
    <lineage>
        <taxon>Bacteria</taxon>
        <taxon>Pseudomonadati</taxon>
        <taxon>Pseudomonadota</taxon>
        <taxon>Gammaproteobacteria</taxon>
        <taxon>Alteromonadales</taxon>
        <taxon>Pseudoalteromonadaceae</taxon>
        <taxon>Pseudoalteromonas</taxon>
    </lineage>
</organism>
<proteinExistence type="predicted"/>
<dbReference type="Proteomes" id="UP000016480">
    <property type="component" value="Unassembled WGS sequence"/>
</dbReference>